<evidence type="ECO:0000313" key="2">
    <source>
        <dbReference type="Proteomes" id="UP001153334"/>
    </source>
</evidence>
<dbReference type="EMBL" id="JAPESX010001879">
    <property type="protein sequence ID" value="KAJ8110780.1"/>
    <property type="molecule type" value="Genomic_DNA"/>
</dbReference>
<organism evidence="1 2">
    <name type="scientific">Nemania bipapillata</name>
    <dbReference type="NCBI Taxonomy" id="110536"/>
    <lineage>
        <taxon>Eukaryota</taxon>
        <taxon>Fungi</taxon>
        <taxon>Dikarya</taxon>
        <taxon>Ascomycota</taxon>
        <taxon>Pezizomycotina</taxon>
        <taxon>Sordariomycetes</taxon>
        <taxon>Xylariomycetidae</taxon>
        <taxon>Xylariales</taxon>
        <taxon>Xylariaceae</taxon>
        <taxon>Nemania</taxon>
    </lineage>
</organism>
<accession>A0ACC2I6J1</accession>
<protein>
    <submittedName>
        <fullName evidence="1">Uncharacterized protein</fullName>
    </submittedName>
</protein>
<keyword evidence="2" id="KW-1185">Reference proteome</keyword>
<evidence type="ECO:0000313" key="1">
    <source>
        <dbReference type="EMBL" id="KAJ8110780.1"/>
    </source>
</evidence>
<name>A0ACC2I6J1_9PEZI</name>
<dbReference type="Proteomes" id="UP001153334">
    <property type="component" value="Unassembled WGS sequence"/>
</dbReference>
<sequence length="466" mass="52844">MTFDNPDGIPTNVFLGLSASLATGDLDFCSDEFGVDENIDFLRSLGLVDGQGDTHVRISLHRLTQVAFLLQKKLDGPERQAMFESASVLVNDAFPKQIEGRMMYEDWGKCLEYIKHAISLCDVYGWLKKASLPLHCTEAFAELMTNCAWYMNDLGDWDETLQLTQVAIEACEKVDETGLTRAHLLNTESQIHFSLNNLHKCREALEESRRIREMRLDPLHEELANTYMNLGNLEAAEGNYDKCVDFYNSSNAIRERIPSPGAQLMVGLCHLNLARALLWRRDFEGSAAELDVSQSIMEAQGGKDYHEILFIHFMRGNLYLEQGDLEKAEESYQASLDMLLAQLSTQPKVAVICFKIGTIHYRLGRWQQAMTALSKALHVARNREESTLGEQARILRREAQVLESIPTPGPSKELLQLVDGDSRDPETLRAKAERLRLRVSGSAYHACYTEEEEEIAFNRLVGFWDR</sequence>
<gene>
    <name evidence="1" type="ORF">ONZ43_g5787</name>
</gene>
<proteinExistence type="predicted"/>
<reference evidence="1" key="1">
    <citation type="submission" date="2022-11" db="EMBL/GenBank/DDBJ databases">
        <title>Genome Sequence of Nemania bipapillata.</title>
        <authorList>
            <person name="Buettner E."/>
        </authorList>
    </citation>
    <scope>NUCLEOTIDE SEQUENCE</scope>
    <source>
        <strain evidence="1">CP14</strain>
    </source>
</reference>
<comment type="caution">
    <text evidence="1">The sequence shown here is derived from an EMBL/GenBank/DDBJ whole genome shotgun (WGS) entry which is preliminary data.</text>
</comment>